<keyword evidence="1" id="KW-0175">Coiled coil</keyword>
<feature type="region of interest" description="Disordered" evidence="2">
    <location>
        <begin position="70"/>
        <end position="114"/>
    </location>
</feature>
<reference evidence="3" key="1">
    <citation type="submission" date="2013-10" db="EMBL/GenBank/DDBJ databases">
        <title>Genomic analysis of the causative agents of coccidiosis in chickens.</title>
        <authorList>
            <person name="Reid A.J."/>
            <person name="Blake D."/>
            <person name="Billington K."/>
            <person name="Browne H."/>
            <person name="Dunn M."/>
            <person name="Hung S."/>
            <person name="Kawahara F."/>
            <person name="Miranda-Saavedra D."/>
            <person name="Mourier T."/>
            <person name="Nagra H."/>
            <person name="Otto T.D."/>
            <person name="Rawlings N."/>
            <person name="Sanchez A."/>
            <person name="Sanders M."/>
            <person name="Subramaniam C."/>
            <person name="Tay Y."/>
            <person name="Dear P."/>
            <person name="Doerig C."/>
            <person name="Gruber A."/>
            <person name="Parkinson J."/>
            <person name="Shirley M."/>
            <person name="Wan K.L."/>
            <person name="Berriman M."/>
            <person name="Tomley F."/>
            <person name="Pain A."/>
        </authorList>
    </citation>
    <scope>NUCLEOTIDE SEQUENCE [LARGE SCALE GENOMIC DNA]</scope>
    <source>
        <strain evidence="3">Houghton</strain>
    </source>
</reference>
<feature type="compositionally biased region" description="Polar residues" evidence="2">
    <location>
        <begin position="336"/>
        <end position="352"/>
    </location>
</feature>
<protein>
    <submittedName>
        <fullName evidence="3">Uncharacterized protein</fullName>
    </submittedName>
</protein>
<evidence type="ECO:0000313" key="3">
    <source>
        <dbReference type="EMBL" id="CDJ67740.1"/>
    </source>
</evidence>
<dbReference type="GeneID" id="25474340"/>
<keyword evidence="4" id="KW-1185">Reference proteome</keyword>
<dbReference type="OrthoDB" id="354924at2759"/>
<feature type="compositionally biased region" description="Low complexity" evidence="2">
    <location>
        <begin position="83"/>
        <end position="107"/>
    </location>
</feature>
<organism evidence="3 4">
    <name type="scientific">Eimeria necatrix</name>
    <dbReference type="NCBI Taxonomy" id="51315"/>
    <lineage>
        <taxon>Eukaryota</taxon>
        <taxon>Sar</taxon>
        <taxon>Alveolata</taxon>
        <taxon>Apicomplexa</taxon>
        <taxon>Conoidasida</taxon>
        <taxon>Coccidia</taxon>
        <taxon>Eucoccidiorida</taxon>
        <taxon>Eimeriorina</taxon>
        <taxon>Eimeriidae</taxon>
        <taxon>Eimeria</taxon>
    </lineage>
</organism>
<accession>U6N1B6</accession>
<proteinExistence type="predicted"/>
<dbReference type="RefSeq" id="XP_013436207.1">
    <property type="nucleotide sequence ID" value="XM_013580753.1"/>
</dbReference>
<feature type="region of interest" description="Disordered" evidence="2">
    <location>
        <begin position="330"/>
        <end position="352"/>
    </location>
</feature>
<dbReference type="Proteomes" id="UP000030754">
    <property type="component" value="Unassembled WGS sequence"/>
</dbReference>
<evidence type="ECO:0000256" key="1">
    <source>
        <dbReference type="SAM" id="Coils"/>
    </source>
</evidence>
<dbReference type="VEuPathDB" id="ToxoDB:ENH_00041830"/>
<sequence>MGPRRLLRLFVGPPARALGALIALHLYPLGAHTWRDPSEAAAVSLEAPQLSAAEADAASSAAAAFRTAQEVPTGAVTGGGPSRGESLSSSSAEAAGGNAAEADAGSSGEEDGDSEWMVRWADEEGKELLEVFTFVSDEPKSSEEMLPRATSTLAMAAASTAAPPAIVQTARLISLPPRPARGILVGAPPGPQSINWEKLFAIWDNDEDHWTPGGPAVGLLSDFQELKKALPPKYIYGVVLLALLASVLSNPIAAAKNAKIAAKRREVAGAKREAQAIAERIQQLKEDVQTAAAETKALAARLVERKVCLDSMLDLRAGVHQTLQGSLGATAERGTSRGSWSPTGGSWACSGSKQGLEETQKAPSTIKFGPDWGLLSNPIEFRLKMAREWGDCQSFVSLELSRVVKALAAEVEWPAGAPDKEAKATAAAGADAAPAAAGAGAGQLQGEPLCTSESAEEIRRFLSSARSLLQSLSSSSNSGSSEGSASVVPTVRRGKQLLLYGLLLQQQQELERELQRQQVQRKLLSSGLSFDRTNLAQHRQRMQTSISMYLKAARDAVALELDGDISSDAITIVEQQAKSINLEILNQLAEALHHPSNSNAPDKLVDPVAHALRHIAEALPSTVALEARLGAILAEVRGSESPEQQLAASELTDASGRIRTKREQMIKVLKEALADFAAAAIDAAVQQQKTKMFADAAASAAETLSSVRMLVAKARKEALQT</sequence>
<dbReference type="AlphaFoldDB" id="U6N1B6"/>
<gene>
    <name evidence="3" type="ORF">ENH_00041830</name>
</gene>
<dbReference type="EMBL" id="HG724771">
    <property type="protein sequence ID" value="CDJ67740.1"/>
    <property type="molecule type" value="Genomic_DNA"/>
</dbReference>
<name>U6N1B6_9EIME</name>
<evidence type="ECO:0000256" key="2">
    <source>
        <dbReference type="SAM" id="MobiDB-lite"/>
    </source>
</evidence>
<evidence type="ECO:0000313" key="4">
    <source>
        <dbReference type="Proteomes" id="UP000030754"/>
    </source>
</evidence>
<feature type="coiled-coil region" evidence="1">
    <location>
        <begin position="253"/>
        <end position="301"/>
    </location>
</feature>
<reference evidence="3" key="2">
    <citation type="submission" date="2013-10" db="EMBL/GenBank/DDBJ databases">
        <authorList>
            <person name="Aslett M."/>
        </authorList>
    </citation>
    <scope>NUCLEOTIDE SEQUENCE [LARGE SCALE GENOMIC DNA]</scope>
    <source>
        <strain evidence="3">Houghton</strain>
    </source>
</reference>